<dbReference type="PROSITE" id="PS51329">
    <property type="entry name" value="C_CAP_COFACTOR_C"/>
    <property type="match status" value="1"/>
</dbReference>
<evidence type="ECO:0000259" key="4">
    <source>
        <dbReference type="PROSITE" id="PS51329"/>
    </source>
</evidence>
<dbReference type="PANTHER" id="PTHR10652:SF0">
    <property type="entry name" value="ADENYLYL CYCLASE-ASSOCIATED PROTEIN"/>
    <property type="match status" value="1"/>
</dbReference>
<dbReference type="AlphaFoldDB" id="A0A6A4VP00"/>
<dbReference type="OrthoDB" id="1601at2759"/>
<dbReference type="InterPro" id="IPR017901">
    <property type="entry name" value="C-CAP_CF_C-like"/>
</dbReference>
<dbReference type="Pfam" id="PF08603">
    <property type="entry name" value="CAP_C"/>
    <property type="match status" value="1"/>
</dbReference>
<dbReference type="GO" id="GO:0005737">
    <property type="term" value="C:cytoplasm"/>
    <property type="evidence" value="ECO:0007669"/>
    <property type="project" value="TreeGrafter"/>
</dbReference>
<dbReference type="Proteomes" id="UP000440578">
    <property type="component" value="Unassembled WGS sequence"/>
</dbReference>
<dbReference type="PROSITE" id="PS01088">
    <property type="entry name" value="CAP_1"/>
    <property type="match status" value="1"/>
</dbReference>
<feature type="compositionally biased region" description="Low complexity" evidence="3">
    <location>
        <begin position="446"/>
        <end position="465"/>
    </location>
</feature>
<dbReference type="EMBL" id="VIIS01001914">
    <property type="protein sequence ID" value="KAF0291021.1"/>
    <property type="molecule type" value="Genomic_DNA"/>
</dbReference>
<dbReference type="GO" id="GO:0000902">
    <property type="term" value="P:cell morphogenesis"/>
    <property type="evidence" value="ECO:0007669"/>
    <property type="project" value="TreeGrafter"/>
</dbReference>
<reference evidence="5 6" key="1">
    <citation type="submission" date="2019-07" db="EMBL/GenBank/DDBJ databases">
        <title>Draft genome assembly of a fouling barnacle, Amphibalanus amphitrite (Darwin, 1854): The first reference genome for Thecostraca.</title>
        <authorList>
            <person name="Kim W."/>
        </authorList>
    </citation>
    <scope>NUCLEOTIDE SEQUENCE [LARGE SCALE GENOMIC DNA]</scope>
    <source>
        <strain evidence="5">SNU_AA5</strain>
        <tissue evidence="5">Soma without cirri and trophi</tissue>
    </source>
</reference>
<feature type="domain" description="C-CAP/cofactor C-like" evidence="4">
    <location>
        <begin position="464"/>
        <end position="575"/>
    </location>
</feature>
<evidence type="ECO:0000256" key="1">
    <source>
        <dbReference type="ARBA" id="ARBA00007659"/>
    </source>
</evidence>
<feature type="compositionally biased region" description="Pro residues" evidence="3">
    <location>
        <begin position="381"/>
        <end position="394"/>
    </location>
</feature>
<dbReference type="SUPFAM" id="SSF101278">
    <property type="entry name" value="N-terminal domain of adenylylcyclase associated protein, CAP"/>
    <property type="match status" value="1"/>
</dbReference>
<dbReference type="InterPro" id="IPR036222">
    <property type="entry name" value="CAP_N_sf"/>
</dbReference>
<evidence type="ECO:0000313" key="5">
    <source>
        <dbReference type="EMBL" id="KAF0291021.1"/>
    </source>
</evidence>
<accession>A0A6A4VP00</accession>
<dbReference type="InterPro" id="IPR013912">
    <property type="entry name" value="Adenylate_cyclase-assoc_CAP_C"/>
</dbReference>
<dbReference type="SMART" id="SM00673">
    <property type="entry name" value="CARP"/>
    <property type="match status" value="1"/>
</dbReference>
<dbReference type="SUPFAM" id="SSF69340">
    <property type="entry name" value="C-terminal domain of adenylylcyclase associated protein"/>
    <property type="match status" value="1"/>
</dbReference>
<evidence type="ECO:0000256" key="2">
    <source>
        <dbReference type="RuleBase" id="RU000647"/>
    </source>
</evidence>
<name>A0A6A4VP00_AMPAM</name>
<feature type="region of interest" description="Disordered" evidence="3">
    <location>
        <begin position="367"/>
        <end position="404"/>
    </location>
</feature>
<dbReference type="InterPro" id="IPR001837">
    <property type="entry name" value="Adenylate_cyclase-assoc_CAP"/>
</dbReference>
<protein>
    <recommendedName>
        <fullName evidence="2">Adenylyl cyclase-associated protein</fullName>
    </recommendedName>
</protein>
<dbReference type="GO" id="GO:0008179">
    <property type="term" value="F:adenylate cyclase binding"/>
    <property type="evidence" value="ECO:0007669"/>
    <property type="project" value="TreeGrafter"/>
</dbReference>
<comment type="similarity">
    <text evidence="1 2">Belongs to the CAP family.</text>
</comment>
<comment type="caution">
    <text evidence="5">The sequence shown here is derived from an EMBL/GenBank/DDBJ whole genome shotgun (WGS) entry which is preliminary data.</text>
</comment>
<dbReference type="Gene3D" id="2.160.20.70">
    <property type="match status" value="1"/>
</dbReference>
<feature type="region of interest" description="Disordered" evidence="3">
    <location>
        <begin position="431"/>
        <end position="465"/>
    </location>
</feature>
<proteinExistence type="inferred from homology"/>
<dbReference type="InterPro" id="IPR013992">
    <property type="entry name" value="Adenylate_cyclase-assoc_CAP_N"/>
</dbReference>
<organism evidence="5 6">
    <name type="scientific">Amphibalanus amphitrite</name>
    <name type="common">Striped barnacle</name>
    <name type="synonym">Balanus amphitrite</name>
    <dbReference type="NCBI Taxonomy" id="1232801"/>
    <lineage>
        <taxon>Eukaryota</taxon>
        <taxon>Metazoa</taxon>
        <taxon>Ecdysozoa</taxon>
        <taxon>Arthropoda</taxon>
        <taxon>Crustacea</taxon>
        <taxon>Multicrustacea</taxon>
        <taxon>Cirripedia</taxon>
        <taxon>Thoracica</taxon>
        <taxon>Thoracicalcarea</taxon>
        <taxon>Balanomorpha</taxon>
        <taxon>Balanoidea</taxon>
        <taxon>Balanidae</taxon>
        <taxon>Amphibalaninae</taxon>
        <taxon>Amphibalanus</taxon>
    </lineage>
</organism>
<evidence type="ECO:0000256" key="3">
    <source>
        <dbReference type="SAM" id="MobiDB-lite"/>
    </source>
</evidence>
<dbReference type="GO" id="GO:0003779">
    <property type="term" value="F:actin binding"/>
    <property type="evidence" value="ECO:0007669"/>
    <property type="project" value="InterPro"/>
</dbReference>
<dbReference type="InterPro" id="IPR036223">
    <property type="entry name" value="CAP_C_sf"/>
</dbReference>
<keyword evidence="6" id="KW-1185">Reference proteome</keyword>
<dbReference type="GO" id="GO:0007015">
    <property type="term" value="P:actin filament organization"/>
    <property type="evidence" value="ECO:0007669"/>
    <property type="project" value="TreeGrafter"/>
</dbReference>
<dbReference type="PANTHER" id="PTHR10652">
    <property type="entry name" value="ADENYLYL CYCLASE-ASSOCIATED PROTEIN"/>
    <property type="match status" value="1"/>
</dbReference>
<dbReference type="InterPro" id="IPR016098">
    <property type="entry name" value="CAP/MinC_C"/>
</dbReference>
<sequence>MADQLAPLVARLEAVTSRLEGVAPGGGGARTPGCMCVWEFGETLSAMGGGPSRPRRRPAHASSVSVASSYSGSVSDSGSCSSSSYWSEECSSATGGRTASRLTCSQCGDCCCSETSSAAPAPAAAPAPGADRRLEMLRLCLRHEIEQLNSRQAARSQSRMAVHSEAPSRRYAVYRQQKPYRRQRGAHDIQHRAEELVPFVVAYDEFLAGPLAEYVAEAKKLGGDAATHADLVKKAFSAQRDFVLLASKCKKPDDMGVAKLLKPQADVITQITQFRESNRRSPQYNHLSTISESIAALSWVVTAPAPAPFIKEMNDAGLFWGNRVIKENKAHQAFTRAWSEALKALQAYVKQHHTTGLSWNMRGADAASVAGGDATTKGPDGPAPPPPPPPPKPAPVSSGSDPTEQQRAALFNDINRGSAITQGLRHVTKDMQTHKNTGLRASSTVPGSKPAIGPKPGAGRPAAPVKRAPVCELQGKKWVIEHQDNNLELQLNETQMNQTVYAFNCVDSVITVKGKVNSIIFDSCKKSAIIFDSVVASVEFVNCISCQVQTELPVAEQFKTTLQGNKLVTVVNEST</sequence>
<dbReference type="Gene3D" id="1.25.40.330">
    <property type="entry name" value="Adenylate cyclase-associated CAP, N-terminal domain"/>
    <property type="match status" value="1"/>
</dbReference>
<feature type="compositionally biased region" description="Polar residues" evidence="3">
    <location>
        <begin position="434"/>
        <end position="445"/>
    </location>
</feature>
<dbReference type="FunFam" id="1.25.40.330:FF:000001">
    <property type="entry name" value="Adenylyl cyclase-associated protein"/>
    <property type="match status" value="1"/>
</dbReference>
<evidence type="ECO:0000313" key="6">
    <source>
        <dbReference type="Proteomes" id="UP000440578"/>
    </source>
</evidence>
<gene>
    <name evidence="5" type="primary">CAP1</name>
    <name evidence="5" type="ORF">FJT64_010792</name>
</gene>
<dbReference type="Pfam" id="PF21938">
    <property type="entry name" value="CAP_N"/>
    <property type="match status" value="1"/>
</dbReference>
<dbReference type="InterPro" id="IPR018106">
    <property type="entry name" value="CAP_CS_N"/>
</dbReference>
<dbReference type="Pfam" id="PF01213">
    <property type="entry name" value="CAP_N-CM"/>
    <property type="match status" value="1"/>
</dbReference>
<dbReference type="InterPro" id="IPR006599">
    <property type="entry name" value="CARP_motif"/>
</dbReference>
<dbReference type="InterPro" id="IPR053950">
    <property type="entry name" value="CAP_N"/>
</dbReference>
<dbReference type="GO" id="GO:0019933">
    <property type="term" value="P:cAMP-mediated signaling"/>
    <property type="evidence" value="ECO:0007669"/>
    <property type="project" value="TreeGrafter"/>
</dbReference>
<feature type="compositionally biased region" description="Low complexity" evidence="3">
    <location>
        <begin position="367"/>
        <end position="380"/>
    </location>
</feature>